<comment type="similarity">
    <text evidence="1 2">Belongs to the small heat shock protein (HSP20) family.</text>
</comment>
<evidence type="ECO:0000259" key="3">
    <source>
        <dbReference type="PROSITE" id="PS01031"/>
    </source>
</evidence>
<sequence length="136" mass="16129">MRNRMLKGLLPFEELMPSLAWDYPGIVPRKMFKVDVKETEKGYLIHADLAGYRKEDITVEYKEKYLVITAVREDSKEEVRENYILRERSSGQVQRSFYVENVDEEQVNVSFHDGVLTVDLPRKRLEEGESRKFNIR</sequence>
<dbReference type="RefSeq" id="WP_211799644.1">
    <property type="nucleotide sequence ID" value="NZ_JAGSCS010000002.1"/>
</dbReference>
<evidence type="ECO:0000256" key="2">
    <source>
        <dbReference type="RuleBase" id="RU003616"/>
    </source>
</evidence>
<comment type="caution">
    <text evidence="4">The sequence shown here is derived from an EMBL/GenBank/DDBJ whole genome shotgun (WGS) entry which is preliminary data.</text>
</comment>
<protein>
    <submittedName>
        <fullName evidence="4">Hsp20/alpha crystallin family protein</fullName>
    </submittedName>
</protein>
<dbReference type="PANTHER" id="PTHR11527">
    <property type="entry name" value="HEAT-SHOCK PROTEIN 20 FAMILY MEMBER"/>
    <property type="match status" value="1"/>
</dbReference>
<organism evidence="4 5">
    <name type="scientific">Proteiniclasticum sediminis</name>
    <dbReference type="NCBI Taxonomy" id="2804028"/>
    <lineage>
        <taxon>Bacteria</taxon>
        <taxon>Bacillati</taxon>
        <taxon>Bacillota</taxon>
        <taxon>Clostridia</taxon>
        <taxon>Eubacteriales</taxon>
        <taxon>Clostridiaceae</taxon>
        <taxon>Proteiniclasticum</taxon>
    </lineage>
</organism>
<accession>A0A941HP51</accession>
<dbReference type="Gene3D" id="2.60.40.790">
    <property type="match status" value="1"/>
</dbReference>
<dbReference type="AlphaFoldDB" id="A0A941HP51"/>
<dbReference type="Proteomes" id="UP000675379">
    <property type="component" value="Unassembled WGS sequence"/>
</dbReference>
<dbReference type="CDD" id="cd06471">
    <property type="entry name" value="ACD_LpsHSP_like"/>
    <property type="match status" value="1"/>
</dbReference>
<reference evidence="4" key="1">
    <citation type="submission" date="2021-04" db="EMBL/GenBank/DDBJ databases">
        <title>Proteiniclasticum sedimins sp. nov., an obligate anaerobic bacterium isolated from anaerobic sludge.</title>
        <authorList>
            <person name="Liu J."/>
        </authorList>
    </citation>
    <scope>NUCLEOTIDE SEQUENCE</scope>
    <source>
        <strain evidence="4">BAD-10</strain>
    </source>
</reference>
<name>A0A941HP51_9CLOT</name>
<feature type="domain" description="SHSP" evidence="3">
    <location>
        <begin position="25"/>
        <end position="136"/>
    </location>
</feature>
<keyword evidence="5" id="KW-1185">Reference proteome</keyword>
<dbReference type="PROSITE" id="PS01031">
    <property type="entry name" value="SHSP"/>
    <property type="match status" value="1"/>
</dbReference>
<dbReference type="InterPro" id="IPR031107">
    <property type="entry name" value="Small_HSP"/>
</dbReference>
<dbReference type="EMBL" id="JAGSCS010000002">
    <property type="protein sequence ID" value="MBR0575126.1"/>
    <property type="molecule type" value="Genomic_DNA"/>
</dbReference>
<dbReference type="SUPFAM" id="SSF49764">
    <property type="entry name" value="HSP20-like chaperones"/>
    <property type="match status" value="1"/>
</dbReference>
<evidence type="ECO:0000313" key="4">
    <source>
        <dbReference type="EMBL" id="MBR0575126.1"/>
    </source>
</evidence>
<evidence type="ECO:0000313" key="5">
    <source>
        <dbReference type="Proteomes" id="UP000675379"/>
    </source>
</evidence>
<dbReference type="InterPro" id="IPR008978">
    <property type="entry name" value="HSP20-like_chaperone"/>
</dbReference>
<evidence type="ECO:0000256" key="1">
    <source>
        <dbReference type="PROSITE-ProRule" id="PRU00285"/>
    </source>
</evidence>
<proteinExistence type="inferred from homology"/>
<dbReference type="Pfam" id="PF00011">
    <property type="entry name" value="HSP20"/>
    <property type="match status" value="1"/>
</dbReference>
<dbReference type="InterPro" id="IPR002068">
    <property type="entry name" value="A-crystallin/Hsp20_dom"/>
</dbReference>
<gene>
    <name evidence="4" type="ORF">KCG48_02105</name>
</gene>